<evidence type="ECO:0000256" key="5">
    <source>
        <dbReference type="SAM" id="Phobius"/>
    </source>
</evidence>
<keyword evidence="2 5" id="KW-0812">Transmembrane</keyword>
<dbReference type="EMBL" id="JBHSVR010000001">
    <property type="protein sequence ID" value="MFC6631851.1"/>
    <property type="molecule type" value="Genomic_DNA"/>
</dbReference>
<reference evidence="8" key="1">
    <citation type="journal article" date="2019" name="Int. J. Syst. Evol. Microbiol.">
        <title>The Global Catalogue of Microorganisms (GCM) 10K type strain sequencing project: providing services to taxonomists for standard genome sequencing and annotation.</title>
        <authorList>
            <consortium name="The Broad Institute Genomics Platform"/>
            <consortium name="The Broad Institute Genome Sequencing Center for Infectious Disease"/>
            <person name="Wu L."/>
            <person name="Ma J."/>
        </authorList>
    </citation>
    <scope>NUCLEOTIDE SEQUENCE [LARGE SCALE GENOMIC DNA]</scope>
    <source>
        <strain evidence="8">CGMCC 1.13718</strain>
    </source>
</reference>
<proteinExistence type="predicted"/>
<evidence type="ECO:0000256" key="3">
    <source>
        <dbReference type="ARBA" id="ARBA00022989"/>
    </source>
</evidence>
<dbReference type="Proteomes" id="UP001596425">
    <property type="component" value="Unassembled WGS sequence"/>
</dbReference>
<feature type="transmembrane region" description="Helical" evidence="5">
    <location>
        <begin position="64"/>
        <end position="84"/>
    </location>
</feature>
<evidence type="ECO:0000259" key="6">
    <source>
        <dbReference type="Pfam" id="PF02656"/>
    </source>
</evidence>
<evidence type="ECO:0000313" key="7">
    <source>
        <dbReference type="EMBL" id="MFC6631851.1"/>
    </source>
</evidence>
<evidence type="ECO:0000256" key="2">
    <source>
        <dbReference type="ARBA" id="ARBA00022692"/>
    </source>
</evidence>
<evidence type="ECO:0000256" key="1">
    <source>
        <dbReference type="ARBA" id="ARBA00004127"/>
    </source>
</evidence>
<feature type="domain" description="DUF202" evidence="6">
    <location>
        <begin position="17"/>
        <end position="94"/>
    </location>
</feature>
<accession>A0ABW1YGG7</accession>
<dbReference type="Pfam" id="PF02656">
    <property type="entry name" value="DUF202"/>
    <property type="match status" value="1"/>
</dbReference>
<name>A0ABW1YGG7_9GAMM</name>
<keyword evidence="8" id="KW-1185">Reference proteome</keyword>
<evidence type="ECO:0000313" key="8">
    <source>
        <dbReference type="Proteomes" id="UP001596425"/>
    </source>
</evidence>
<comment type="caution">
    <text evidence="7">The sequence shown here is derived from an EMBL/GenBank/DDBJ whole genome shotgun (WGS) entry which is preliminary data.</text>
</comment>
<comment type="subcellular location">
    <subcellularLocation>
        <location evidence="1">Endomembrane system</location>
        <topology evidence="1">Multi-pass membrane protein</topology>
    </subcellularLocation>
</comment>
<dbReference type="InterPro" id="IPR003807">
    <property type="entry name" value="DUF202"/>
</dbReference>
<sequence length="132" mass="15058">MSLIVEPIKMPGPVDSDFLLAAERTLLAWNRTSISLMTFGFFVERFGMFLEMTHREEVREFQRHISFSIGISFVFLASFIAVYSAWQYRRTLRMASPSGAPPGYNLYFCMITNGIIALLGGALMVYLLRDIL</sequence>
<gene>
    <name evidence="7" type="ORF">ACFQBM_01090</name>
</gene>
<organism evidence="7 8">
    <name type="scientific">Microbulbifer taiwanensis</name>
    <dbReference type="NCBI Taxonomy" id="986746"/>
    <lineage>
        <taxon>Bacteria</taxon>
        <taxon>Pseudomonadati</taxon>
        <taxon>Pseudomonadota</taxon>
        <taxon>Gammaproteobacteria</taxon>
        <taxon>Cellvibrionales</taxon>
        <taxon>Microbulbiferaceae</taxon>
        <taxon>Microbulbifer</taxon>
    </lineage>
</organism>
<keyword evidence="4 5" id="KW-0472">Membrane</keyword>
<protein>
    <submittedName>
        <fullName evidence="7">YidH family protein</fullName>
    </submittedName>
</protein>
<keyword evidence="3 5" id="KW-1133">Transmembrane helix</keyword>
<evidence type="ECO:0000256" key="4">
    <source>
        <dbReference type="ARBA" id="ARBA00023136"/>
    </source>
</evidence>
<feature type="transmembrane region" description="Helical" evidence="5">
    <location>
        <begin position="104"/>
        <end position="128"/>
    </location>
</feature>
<dbReference type="RefSeq" id="WP_319024575.1">
    <property type="nucleotide sequence ID" value="NZ_JACZFR010000037.1"/>
</dbReference>